<keyword evidence="1 6" id="KW-0812">Transmembrane</keyword>
<evidence type="ECO:0000256" key="1">
    <source>
        <dbReference type="ARBA" id="ARBA00022692"/>
    </source>
</evidence>
<dbReference type="Pfam" id="PF12729">
    <property type="entry name" value="4HB_MCP_1"/>
    <property type="match status" value="1"/>
</dbReference>
<evidence type="ECO:0000256" key="3">
    <source>
        <dbReference type="ARBA" id="ARBA00023224"/>
    </source>
</evidence>
<dbReference type="SMART" id="SM00283">
    <property type="entry name" value="MA"/>
    <property type="match status" value="1"/>
</dbReference>
<evidence type="ECO:0000256" key="6">
    <source>
        <dbReference type="SAM" id="Phobius"/>
    </source>
</evidence>
<sequence>MPRRIQGDSPITVQRNFFEALLGDRSLTIKTVIAAACVAVVALCVAILSINRMSQLNDDLRVMKTDHVDTLQQVANVRGELGAMFRGMLIYYVAAGTAAEKAAQQKQGHDLVDAADTAMDTALGKYDTLTKGSATRQANLTAFVEADNYYRALRNTVLFGEPMAAGYTMPAADQFLVEFNKAETAMGAAVKSMQDEEDAQSDAMAVRGTEAYNRARTITLVALFIGFLIAAAVCVLVIRLIRGQLTTVSAALDAVAEGDLTVAAEVRSRDELGAMAGAVNRARDGLRTSVLALTNGADTLGSGTQRLTSITNRLADQAREAADQAGVVANSAGDVSSSVQSVAAGSDEMGASIREIAENANNAAQVASSAVGVAQSTNDTVAKLGTSSEEIGNVVKVITQIAEQTNLLALNATIEAARAGEAGKGFAVVATEVKDLAQETAKATEDISRRVEAIQADTTNAVEAIAEISRIISEINDYQVTIASAVEEQTATTNEMSRSIGDAAHGSTNIAENINSVAQAVQAQTGALTEADQSVTELSQVADELRAVVARFRV</sequence>
<dbReference type="CDD" id="cd06225">
    <property type="entry name" value="HAMP"/>
    <property type="match status" value="1"/>
</dbReference>
<keyword evidence="3 5" id="KW-0807">Transducer</keyword>
<evidence type="ECO:0000256" key="4">
    <source>
        <dbReference type="ARBA" id="ARBA00029447"/>
    </source>
</evidence>
<evidence type="ECO:0000256" key="5">
    <source>
        <dbReference type="PROSITE-ProRule" id="PRU00284"/>
    </source>
</evidence>
<evidence type="ECO:0000313" key="10">
    <source>
        <dbReference type="Proteomes" id="UP000637628"/>
    </source>
</evidence>
<proteinExistence type="inferred from homology"/>
<accession>A0ABQ3Z4Z5</accession>
<name>A0ABQ3Z4Z5_9ACTN</name>
<evidence type="ECO:0000313" key="9">
    <source>
        <dbReference type="EMBL" id="GIE04907.1"/>
    </source>
</evidence>
<comment type="caution">
    <text evidence="9">The sequence shown here is derived from an EMBL/GenBank/DDBJ whole genome shotgun (WGS) entry which is preliminary data.</text>
</comment>
<dbReference type="PROSITE" id="PS50885">
    <property type="entry name" value="HAMP"/>
    <property type="match status" value="1"/>
</dbReference>
<reference evidence="9 10" key="1">
    <citation type="submission" date="2021-01" db="EMBL/GenBank/DDBJ databases">
        <title>Whole genome shotgun sequence of Actinoplanes durhamensis NBRC 14914.</title>
        <authorList>
            <person name="Komaki H."/>
            <person name="Tamura T."/>
        </authorList>
    </citation>
    <scope>NUCLEOTIDE SEQUENCE [LARGE SCALE GENOMIC DNA]</scope>
    <source>
        <strain evidence="9 10">NBRC 14914</strain>
    </source>
</reference>
<organism evidence="9 10">
    <name type="scientific">Paractinoplanes durhamensis</name>
    <dbReference type="NCBI Taxonomy" id="113563"/>
    <lineage>
        <taxon>Bacteria</taxon>
        <taxon>Bacillati</taxon>
        <taxon>Actinomycetota</taxon>
        <taxon>Actinomycetes</taxon>
        <taxon>Micromonosporales</taxon>
        <taxon>Micromonosporaceae</taxon>
        <taxon>Paractinoplanes</taxon>
    </lineage>
</organism>
<dbReference type="InterPro" id="IPR024478">
    <property type="entry name" value="HlyB_4HB_MCP"/>
</dbReference>
<dbReference type="PANTHER" id="PTHR32089">
    <property type="entry name" value="METHYL-ACCEPTING CHEMOTAXIS PROTEIN MCPB"/>
    <property type="match status" value="1"/>
</dbReference>
<dbReference type="InterPro" id="IPR003660">
    <property type="entry name" value="HAMP_dom"/>
</dbReference>
<dbReference type="Proteomes" id="UP000637628">
    <property type="component" value="Unassembled WGS sequence"/>
</dbReference>
<evidence type="ECO:0008006" key="11">
    <source>
        <dbReference type="Google" id="ProtNLM"/>
    </source>
</evidence>
<dbReference type="EMBL" id="BOML01000050">
    <property type="protein sequence ID" value="GIE04907.1"/>
    <property type="molecule type" value="Genomic_DNA"/>
</dbReference>
<dbReference type="Gene3D" id="1.10.287.950">
    <property type="entry name" value="Methyl-accepting chemotaxis protein"/>
    <property type="match status" value="1"/>
</dbReference>
<evidence type="ECO:0000259" key="7">
    <source>
        <dbReference type="PROSITE" id="PS50111"/>
    </source>
</evidence>
<dbReference type="SMART" id="SM00304">
    <property type="entry name" value="HAMP"/>
    <property type="match status" value="2"/>
</dbReference>
<dbReference type="InterPro" id="IPR004090">
    <property type="entry name" value="Chemotax_Me-accpt_rcpt"/>
</dbReference>
<feature type="transmembrane region" description="Helical" evidence="6">
    <location>
        <begin position="32"/>
        <end position="51"/>
    </location>
</feature>
<evidence type="ECO:0000256" key="2">
    <source>
        <dbReference type="ARBA" id="ARBA00022989"/>
    </source>
</evidence>
<comment type="similarity">
    <text evidence="4">Belongs to the methyl-accepting chemotaxis (MCP) protein family.</text>
</comment>
<protein>
    <recommendedName>
        <fullName evidence="11">Methyl-accepting chemotaxis protein</fullName>
    </recommendedName>
</protein>
<dbReference type="PRINTS" id="PR00260">
    <property type="entry name" value="CHEMTRNSDUCR"/>
</dbReference>
<dbReference type="RefSeq" id="WP_203732037.1">
    <property type="nucleotide sequence ID" value="NZ_BOML01000050.1"/>
</dbReference>
<feature type="domain" description="Methyl-accepting transducer" evidence="7">
    <location>
        <begin position="296"/>
        <end position="539"/>
    </location>
</feature>
<feature type="domain" description="HAMP" evidence="8">
    <location>
        <begin position="239"/>
        <end position="291"/>
    </location>
</feature>
<keyword evidence="2 6" id="KW-1133">Transmembrane helix</keyword>
<keyword evidence="10" id="KW-1185">Reference proteome</keyword>
<dbReference type="SUPFAM" id="SSF58104">
    <property type="entry name" value="Methyl-accepting chemotaxis protein (MCP) signaling domain"/>
    <property type="match status" value="1"/>
</dbReference>
<dbReference type="PANTHER" id="PTHR32089:SF112">
    <property type="entry name" value="LYSOZYME-LIKE PROTEIN-RELATED"/>
    <property type="match status" value="1"/>
</dbReference>
<dbReference type="Pfam" id="PF00672">
    <property type="entry name" value="HAMP"/>
    <property type="match status" value="1"/>
</dbReference>
<dbReference type="Pfam" id="PF00015">
    <property type="entry name" value="MCPsignal"/>
    <property type="match status" value="1"/>
</dbReference>
<evidence type="ECO:0000259" key="8">
    <source>
        <dbReference type="PROSITE" id="PS50885"/>
    </source>
</evidence>
<keyword evidence="6" id="KW-0472">Membrane</keyword>
<dbReference type="PROSITE" id="PS50111">
    <property type="entry name" value="CHEMOTAXIS_TRANSDUC_2"/>
    <property type="match status" value="1"/>
</dbReference>
<feature type="transmembrane region" description="Helical" evidence="6">
    <location>
        <begin position="217"/>
        <end position="241"/>
    </location>
</feature>
<gene>
    <name evidence="9" type="ORF">Adu01nite_62570</name>
</gene>
<dbReference type="InterPro" id="IPR004089">
    <property type="entry name" value="MCPsignal_dom"/>
</dbReference>